<dbReference type="EMBL" id="CP073100">
    <property type="protein sequence ID" value="QUE49582.1"/>
    <property type="molecule type" value="Genomic_DNA"/>
</dbReference>
<dbReference type="KEGG" id="lamb:KBB96_11930"/>
<gene>
    <name evidence="2" type="ORF">KBB96_11930</name>
</gene>
<reference evidence="2" key="1">
    <citation type="submission" date="2021-04" db="EMBL/GenBank/DDBJ databases">
        <title>Luteolibacter sp. 32A isolated from the skin of an Anderson's salamander (Ambystoma andersonii).</title>
        <authorList>
            <person name="Spergser J."/>
            <person name="Busse H.-J."/>
        </authorList>
    </citation>
    <scope>NUCLEOTIDE SEQUENCE</scope>
    <source>
        <strain evidence="2">32A</strain>
    </source>
</reference>
<dbReference type="AlphaFoldDB" id="A0A975G695"/>
<evidence type="ECO:0000313" key="2">
    <source>
        <dbReference type="EMBL" id="QUE49582.1"/>
    </source>
</evidence>
<sequence length="518" mass="54373">MSTSPSNSNTSATSSADARETFVAAALVANESALMAEALQTTTSLEPAREAVLAAFLGLCRQAPEQLPGGAKSWLEAEVRKQARRRAPKGPVAGEDVRWKRVAGAGESTGIPDPTPATLLPTQREAILHTARQAASAPDESPSRHPRWLMPMAGAAVAVIGGVLLINRSQHKEQLRPTPEPAPAAAAPAPSASSQAREAPVSAPAPAVADVSLPRDAFLLPLPGPPSGVDPAQPVMTTAGANARARDKALETSPADFLAAAARQSAANREVDLSTLPETVIRDHVPTSASKQLPLPLLAGSNSLSWISSSVTGKRALPPAKAVRLEELLNAFPLVPGGTTAIAKGTTLTVESLSCPWKPSASLVMLRFQGAADGPRSVEAALEVDPMAISQFRLLGYSPVKGLENETLPGILPAKTGTTLLIELEPRASARSLGEIRWKVDGKDVPALQIQRIPDAEPSDNARFATLLAVWSMWLTRDQPELVDEDLVSGLARECAGSDLPKDRRDALVLIAKSLELR</sequence>
<evidence type="ECO:0000256" key="1">
    <source>
        <dbReference type="SAM" id="MobiDB-lite"/>
    </source>
</evidence>
<proteinExistence type="predicted"/>
<accession>A0A975G695</accession>
<evidence type="ECO:0000313" key="3">
    <source>
        <dbReference type="Proteomes" id="UP000676169"/>
    </source>
</evidence>
<dbReference type="Proteomes" id="UP000676169">
    <property type="component" value="Chromosome"/>
</dbReference>
<feature type="compositionally biased region" description="Low complexity" evidence="1">
    <location>
        <begin position="183"/>
        <end position="203"/>
    </location>
</feature>
<name>A0A975G695_9BACT</name>
<feature type="region of interest" description="Disordered" evidence="1">
    <location>
        <begin position="171"/>
        <end position="203"/>
    </location>
</feature>
<protein>
    <submittedName>
        <fullName evidence="2">Uncharacterized protein</fullName>
    </submittedName>
</protein>
<organism evidence="2 3">
    <name type="scientific">Luteolibacter ambystomatis</name>
    <dbReference type="NCBI Taxonomy" id="2824561"/>
    <lineage>
        <taxon>Bacteria</taxon>
        <taxon>Pseudomonadati</taxon>
        <taxon>Verrucomicrobiota</taxon>
        <taxon>Verrucomicrobiia</taxon>
        <taxon>Verrucomicrobiales</taxon>
        <taxon>Verrucomicrobiaceae</taxon>
        <taxon>Luteolibacter</taxon>
    </lineage>
</organism>
<dbReference type="RefSeq" id="WP_211629671.1">
    <property type="nucleotide sequence ID" value="NZ_CP073100.1"/>
</dbReference>
<keyword evidence="3" id="KW-1185">Reference proteome</keyword>